<dbReference type="PANTHER" id="PTHR33133:SF3">
    <property type="entry name" value="TRANSMEMBRANE PROTEIN"/>
    <property type="match status" value="1"/>
</dbReference>
<dbReference type="Proteomes" id="UP000657918">
    <property type="component" value="Unassembled WGS sequence"/>
</dbReference>
<keyword evidence="1" id="KW-0472">Membrane</keyword>
<dbReference type="EMBL" id="JADGMS010000015">
    <property type="protein sequence ID" value="KAF9667730.1"/>
    <property type="molecule type" value="Genomic_DNA"/>
</dbReference>
<feature type="transmembrane region" description="Helical" evidence="1">
    <location>
        <begin position="255"/>
        <end position="276"/>
    </location>
</feature>
<keyword evidence="1" id="KW-1133">Transmembrane helix</keyword>
<name>A0A835MJ31_9ROSI</name>
<feature type="transmembrane region" description="Helical" evidence="1">
    <location>
        <begin position="167"/>
        <end position="192"/>
    </location>
</feature>
<organism evidence="2 3">
    <name type="scientific">Salix dunnii</name>
    <dbReference type="NCBI Taxonomy" id="1413687"/>
    <lineage>
        <taxon>Eukaryota</taxon>
        <taxon>Viridiplantae</taxon>
        <taxon>Streptophyta</taxon>
        <taxon>Embryophyta</taxon>
        <taxon>Tracheophyta</taxon>
        <taxon>Spermatophyta</taxon>
        <taxon>Magnoliopsida</taxon>
        <taxon>eudicotyledons</taxon>
        <taxon>Gunneridae</taxon>
        <taxon>Pentapetalae</taxon>
        <taxon>rosids</taxon>
        <taxon>fabids</taxon>
        <taxon>Malpighiales</taxon>
        <taxon>Salicaceae</taxon>
        <taxon>Saliceae</taxon>
        <taxon>Salix</taxon>
    </lineage>
</organism>
<accession>A0A835MJ31</accession>
<proteinExistence type="predicted"/>
<protein>
    <recommendedName>
        <fullName evidence="4">Transmembrane protein</fullName>
    </recommendedName>
</protein>
<reference evidence="2 3" key="1">
    <citation type="submission" date="2020-10" db="EMBL/GenBank/DDBJ databases">
        <title>Plant Genome Project.</title>
        <authorList>
            <person name="Zhang R.-G."/>
        </authorList>
    </citation>
    <scope>NUCLEOTIDE SEQUENCE [LARGE SCALE GENOMIC DNA]</scope>
    <source>
        <strain evidence="2">FAFU-HL-1</strain>
        <tissue evidence="2">Leaf</tissue>
    </source>
</reference>
<evidence type="ECO:0000313" key="2">
    <source>
        <dbReference type="EMBL" id="KAF9667730.1"/>
    </source>
</evidence>
<comment type="caution">
    <text evidence="2">The sequence shown here is derived from an EMBL/GenBank/DDBJ whole genome shotgun (WGS) entry which is preliminary data.</text>
</comment>
<feature type="transmembrane region" description="Helical" evidence="1">
    <location>
        <begin position="296"/>
        <end position="322"/>
    </location>
</feature>
<feature type="transmembrane region" description="Helical" evidence="1">
    <location>
        <begin position="212"/>
        <end position="234"/>
    </location>
</feature>
<evidence type="ECO:0008006" key="4">
    <source>
        <dbReference type="Google" id="ProtNLM"/>
    </source>
</evidence>
<evidence type="ECO:0000256" key="1">
    <source>
        <dbReference type="SAM" id="Phobius"/>
    </source>
</evidence>
<feature type="transmembrane region" description="Helical" evidence="1">
    <location>
        <begin position="121"/>
        <end position="146"/>
    </location>
</feature>
<keyword evidence="1" id="KW-0812">Transmembrane</keyword>
<dbReference type="OrthoDB" id="687732at2759"/>
<dbReference type="PANTHER" id="PTHR33133">
    <property type="entry name" value="OS08G0107100 PROTEIN-RELATED"/>
    <property type="match status" value="1"/>
</dbReference>
<keyword evidence="3" id="KW-1185">Reference proteome</keyword>
<dbReference type="AlphaFoldDB" id="A0A835MJ31"/>
<evidence type="ECO:0000313" key="3">
    <source>
        <dbReference type="Proteomes" id="UP000657918"/>
    </source>
</evidence>
<sequence length="358" mass="39394">MNKVEEEKETSSLPACSSPVATHFSLPSMDEDNIPMEKTGSKILRESIFAFLQNYQYFTSTAALLAFPFSASVLLARLLLVPSSSLLPVMYHRLKSLFQAAGFPPSSELFNLVSLKLSQTISFSILTLPFALTFLLVMKASVIQALNNNHKKTPSFYCIFSIFNPLLLTYICNSLLILSANATAFSLLFLTYNLFLENIGFGFRLFLSAAGAVVYSIILAHAIIVCNLALVLSGEERIGGYMAILKACVMIRGRASTALSLTLAANIAMAGAEALFQHRIVRAYRHRGETPGSLLIISEGTLIIYVYSILVVVDTIISCIFFKSCKATSYRIDQQGKCAYRINENENENGGYNISFKV</sequence>
<feature type="transmembrane region" description="Helical" evidence="1">
    <location>
        <begin position="57"/>
        <end position="80"/>
    </location>
</feature>
<gene>
    <name evidence="2" type="ORF">SADUNF_Sadunf15G0053900</name>
</gene>